<keyword evidence="2" id="KW-1185">Reference proteome</keyword>
<comment type="caution">
    <text evidence="1">The sequence shown here is derived from an EMBL/GenBank/DDBJ whole genome shotgun (WGS) entry which is preliminary data.</text>
</comment>
<reference evidence="1" key="1">
    <citation type="submission" date="2020-08" db="EMBL/GenBank/DDBJ databases">
        <title>Genome public.</title>
        <authorList>
            <person name="Liu C."/>
            <person name="Sun Q."/>
        </authorList>
    </citation>
    <scope>NUCLEOTIDE SEQUENCE</scope>
    <source>
        <strain evidence="1">BX5</strain>
    </source>
</reference>
<gene>
    <name evidence="1" type="ORF">H8S55_00750</name>
</gene>
<dbReference type="EMBL" id="JACOPN010000001">
    <property type="protein sequence ID" value="MBC5715871.1"/>
    <property type="molecule type" value="Genomic_DNA"/>
</dbReference>
<evidence type="ECO:0000313" key="1">
    <source>
        <dbReference type="EMBL" id="MBC5715871.1"/>
    </source>
</evidence>
<proteinExistence type="predicted"/>
<sequence>MTENRAAGPSFGGEADIHVIARSASDAVIRFLSGLFFEKKTRKACNIFLLSFVYFSEAQNRPDGYRSILRIS</sequence>
<evidence type="ECO:0000313" key="2">
    <source>
        <dbReference type="Proteomes" id="UP000602260"/>
    </source>
</evidence>
<accession>A0A8J6J274</accession>
<name>A0A8J6J274_9FIRM</name>
<protein>
    <submittedName>
        <fullName evidence="1">Uncharacterized protein</fullName>
    </submittedName>
</protein>
<dbReference type="Proteomes" id="UP000602260">
    <property type="component" value="Unassembled WGS sequence"/>
</dbReference>
<dbReference type="AlphaFoldDB" id="A0A8J6J274"/>
<organism evidence="1 2">
    <name type="scientific">Flintibacter faecis</name>
    <dbReference type="NCBI Taxonomy" id="2763047"/>
    <lineage>
        <taxon>Bacteria</taxon>
        <taxon>Bacillati</taxon>
        <taxon>Bacillota</taxon>
        <taxon>Clostridia</taxon>
        <taxon>Eubacteriales</taxon>
        <taxon>Flintibacter</taxon>
    </lineage>
</organism>